<evidence type="ECO:0000313" key="4">
    <source>
        <dbReference type="EMBL" id="AGA31306.1"/>
    </source>
</evidence>
<dbReference type="eggNOG" id="COG2897">
    <property type="taxonomic scope" value="Bacteria"/>
</dbReference>
<evidence type="ECO:0000259" key="2">
    <source>
        <dbReference type="PROSITE" id="PS50206"/>
    </source>
</evidence>
<dbReference type="Gene3D" id="3.90.70.10">
    <property type="entry name" value="Cysteine proteinases"/>
    <property type="match status" value="1"/>
</dbReference>
<dbReference type="InterPro" id="IPR050229">
    <property type="entry name" value="GlpE_sulfurtransferase"/>
</dbReference>
<sequence>MRFAPIYAQCEPGFRKLCWPVVFTIAILVGPPMDAGGSTLEKSSSPLANAPSVSETEKGFAPYCGLYSLHTAMRSFGRPISFANLLKPEYVSSHLGSSMEDLIRAARDNGVNAEPMGRMTNAMLRQATCPVILHVKPQLSATKYNHWVLFMGAEGNRAKIYDGKDMKMESLSRLLARWDGTGLLISNESIDRGPMLLAAIQQFSLFAILVMASVLALCRLKGGWLNKSDSRANSLLLSAGQAMIILAIALVAGETYRNLNKEGFLSESEAVAGIQNEYKSKFLAKVTIDEVAREIGRSSTSIIDARWETDFSSGHLPGALNLSPSTTEAVIAKSMEGIPKDHRVVIYCQSPGCPYSEVIAQRLMTVGYSNLVLYRGGWAEWKVSKHAKTGGGR</sequence>
<organism evidence="4 5">
    <name type="scientific">Singulisphaera acidiphila (strain ATCC BAA-1392 / DSM 18658 / VKM B-2454 / MOB10)</name>
    <dbReference type="NCBI Taxonomy" id="886293"/>
    <lineage>
        <taxon>Bacteria</taxon>
        <taxon>Pseudomonadati</taxon>
        <taxon>Planctomycetota</taxon>
        <taxon>Planctomycetia</taxon>
        <taxon>Isosphaerales</taxon>
        <taxon>Isosphaeraceae</taxon>
        <taxon>Singulisphaera</taxon>
    </lineage>
</organism>
<keyword evidence="1" id="KW-0472">Membrane</keyword>
<evidence type="ECO:0000256" key="1">
    <source>
        <dbReference type="SAM" id="Phobius"/>
    </source>
</evidence>
<gene>
    <name evidence="4" type="ordered locus">Sinac_7264</name>
</gene>
<dbReference type="GO" id="GO:0005524">
    <property type="term" value="F:ATP binding"/>
    <property type="evidence" value="ECO:0007669"/>
    <property type="project" value="InterPro"/>
</dbReference>
<protein>
    <submittedName>
        <fullName evidence="4">Rhodanese-related sulfurtransferase</fullName>
    </submittedName>
</protein>
<feature type="domain" description="Peptidase C39" evidence="3">
    <location>
        <begin position="55"/>
        <end position="185"/>
    </location>
</feature>
<dbReference type="OrthoDB" id="232643at2"/>
<dbReference type="PROSITE" id="PS50206">
    <property type="entry name" value="RHODANESE_3"/>
    <property type="match status" value="1"/>
</dbReference>
<dbReference type="GO" id="GO:0016740">
    <property type="term" value="F:transferase activity"/>
    <property type="evidence" value="ECO:0007669"/>
    <property type="project" value="UniProtKB-KW"/>
</dbReference>
<feature type="domain" description="Rhodanese" evidence="2">
    <location>
        <begin position="296"/>
        <end position="390"/>
    </location>
</feature>
<reference evidence="4 5" key="1">
    <citation type="submission" date="2012-02" db="EMBL/GenBank/DDBJ databases">
        <title>Complete sequence of chromosome of Singulisphaera acidiphila DSM 18658.</title>
        <authorList>
            <consortium name="US DOE Joint Genome Institute (JGI-PGF)"/>
            <person name="Lucas S."/>
            <person name="Copeland A."/>
            <person name="Lapidus A."/>
            <person name="Glavina del Rio T."/>
            <person name="Dalin E."/>
            <person name="Tice H."/>
            <person name="Bruce D."/>
            <person name="Goodwin L."/>
            <person name="Pitluck S."/>
            <person name="Peters L."/>
            <person name="Ovchinnikova G."/>
            <person name="Chertkov O."/>
            <person name="Kyrpides N."/>
            <person name="Mavromatis K."/>
            <person name="Ivanova N."/>
            <person name="Brettin T."/>
            <person name="Detter J.C."/>
            <person name="Han C."/>
            <person name="Larimer F."/>
            <person name="Land M."/>
            <person name="Hauser L."/>
            <person name="Markowitz V."/>
            <person name="Cheng J.-F."/>
            <person name="Hugenholtz P."/>
            <person name="Woyke T."/>
            <person name="Wu D."/>
            <person name="Tindall B."/>
            <person name="Pomrenke H."/>
            <person name="Brambilla E."/>
            <person name="Klenk H.-P."/>
            <person name="Eisen J.A."/>
        </authorList>
    </citation>
    <scope>NUCLEOTIDE SEQUENCE [LARGE SCALE GENOMIC DNA]</scope>
    <source>
        <strain evidence="5">ATCC BAA-1392 / DSM 18658 / VKM B-2454 / MOB10</strain>
    </source>
</reference>
<dbReference type="InterPro" id="IPR036873">
    <property type="entry name" value="Rhodanese-like_dom_sf"/>
</dbReference>
<dbReference type="Proteomes" id="UP000010798">
    <property type="component" value="Chromosome"/>
</dbReference>
<dbReference type="eggNOG" id="COG3271">
    <property type="taxonomic scope" value="Bacteria"/>
</dbReference>
<dbReference type="HOGENOM" id="CLU_701876_0_0_0"/>
<feature type="transmembrane region" description="Helical" evidence="1">
    <location>
        <begin position="195"/>
        <end position="220"/>
    </location>
</feature>
<dbReference type="GO" id="GO:0006508">
    <property type="term" value="P:proteolysis"/>
    <property type="evidence" value="ECO:0007669"/>
    <property type="project" value="InterPro"/>
</dbReference>
<dbReference type="STRING" id="886293.Sinac_7264"/>
<dbReference type="PANTHER" id="PTHR43031:SF7">
    <property type="entry name" value="NITRIC OXIDE REDUCTASE FLRD-NAD(+) REDUCTASE"/>
    <property type="match status" value="1"/>
</dbReference>
<proteinExistence type="predicted"/>
<dbReference type="InterPro" id="IPR005074">
    <property type="entry name" value="Peptidase_C39"/>
</dbReference>
<keyword evidence="4" id="KW-0808">Transferase</keyword>
<keyword evidence="1" id="KW-1133">Transmembrane helix</keyword>
<dbReference type="SUPFAM" id="SSF52821">
    <property type="entry name" value="Rhodanese/Cell cycle control phosphatase"/>
    <property type="match status" value="1"/>
</dbReference>
<dbReference type="EMBL" id="CP003364">
    <property type="protein sequence ID" value="AGA31306.1"/>
    <property type="molecule type" value="Genomic_DNA"/>
</dbReference>
<name>L0DSC7_SINAD</name>
<evidence type="ECO:0000313" key="5">
    <source>
        <dbReference type="Proteomes" id="UP000010798"/>
    </source>
</evidence>
<dbReference type="KEGG" id="saci:Sinac_7264"/>
<dbReference type="PROSITE" id="PS50990">
    <property type="entry name" value="PEPTIDASE_C39"/>
    <property type="match status" value="1"/>
</dbReference>
<dbReference type="GO" id="GO:0008233">
    <property type="term" value="F:peptidase activity"/>
    <property type="evidence" value="ECO:0007669"/>
    <property type="project" value="InterPro"/>
</dbReference>
<dbReference type="GO" id="GO:0016020">
    <property type="term" value="C:membrane"/>
    <property type="evidence" value="ECO:0007669"/>
    <property type="project" value="InterPro"/>
</dbReference>
<accession>L0DSC7</accession>
<dbReference type="InterPro" id="IPR001763">
    <property type="entry name" value="Rhodanese-like_dom"/>
</dbReference>
<dbReference type="AlphaFoldDB" id="L0DSC7"/>
<dbReference type="Pfam" id="PF00581">
    <property type="entry name" value="Rhodanese"/>
    <property type="match status" value="1"/>
</dbReference>
<dbReference type="Gene3D" id="3.40.250.10">
    <property type="entry name" value="Rhodanese-like domain"/>
    <property type="match status" value="1"/>
</dbReference>
<dbReference type="SMART" id="SM00450">
    <property type="entry name" value="RHOD"/>
    <property type="match status" value="1"/>
</dbReference>
<dbReference type="CDD" id="cd00158">
    <property type="entry name" value="RHOD"/>
    <property type="match status" value="1"/>
</dbReference>
<dbReference type="Pfam" id="PF03412">
    <property type="entry name" value="Peptidase_C39"/>
    <property type="match status" value="1"/>
</dbReference>
<feature type="transmembrane region" description="Helical" evidence="1">
    <location>
        <begin position="232"/>
        <end position="252"/>
    </location>
</feature>
<keyword evidence="1" id="KW-0812">Transmembrane</keyword>
<evidence type="ECO:0000259" key="3">
    <source>
        <dbReference type="PROSITE" id="PS50990"/>
    </source>
</evidence>
<keyword evidence="5" id="KW-1185">Reference proteome</keyword>
<dbReference type="PANTHER" id="PTHR43031">
    <property type="entry name" value="FAD-DEPENDENT OXIDOREDUCTASE"/>
    <property type="match status" value="1"/>
</dbReference>